<dbReference type="EMBL" id="CAJGYO010000011">
    <property type="protein sequence ID" value="CAD6259501.1"/>
    <property type="molecule type" value="Genomic_DNA"/>
</dbReference>
<dbReference type="OrthoDB" id="4206278at2759"/>
<feature type="domain" description="CRIB" evidence="2">
    <location>
        <begin position="28"/>
        <end position="41"/>
    </location>
</feature>
<gene>
    <name evidence="3" type="ORF">NCGR_LOCUS42938</name>
</gene>
<dbReference type="InterPro" id="IPR000095">
    <property type="entry name" value="CRIB_dom"/>
</dbReference>
<dbReference type="FunFam" id="3.90.810.10:FF:000029">
    <property type="entry name" value="Elongation factor Ts, mitochondrial"/>
    <property type="match status" value="1"/>
</dbReference>
<evidence type="ECO:0000313" key="4">
    <source>
        <dbReference type="Proteomes" id="UP000604825"/>
    </source>
</evidence>
<dbReference type="InterPro" id="IPR036936">
    <property type="entry name" value="CRIB_dom_sf"/>
</dbReference>
<feature type="region of interest" description="Disordered" evidence="1">
    <location>
        <begin position="93"/>
        <end position="156"/>
    </location>
</feature>
<feature type="compositionally biased region" description="Low complexity" evidence="1">
    <location>
        <begin position="120"/>
        <end position="138"/>
    </location>
</feature>
<sequence length="156" mass="16472">MAYKVKGIFKGLKVFSRIFAVKEHEMEIGYPTDVKHVTHIGWDSAAGSASPSWMNDIMASSDLSSLGNFAALTGTSRVSQDLDRQQRVCAVVAKNTGMRDDSATCPDVPRPPTKKPRDGSPTALSVSEPSSSSTDEVAASPPSPAGHVDVVANAAR</sequence>
<organism evidence="3 4">
    <name type="scientific">Miscanthus lutarioriparius</name>
    <dbReference type="NCBI Taxonomy" id="422564"/>
    <lineage>
        <taxon>Eukaryota</taxon>
        <taxon>Viridiplantae</taxon>
        <taxon>Streptophyta</taxon>
        <taxon>Embryophyta</taxon>
        <taxon>Tracheophyta</taxon>
        <taxon>Spermatophyta</taxon>
        <taxon>Magnoliopsida</taxon>
        <taxon>Liliopsida</taxon>
        <taxon>Poales</taxon>
        <taxon>Poaceae</taxon>
        <taxon>PACMAD clade</taxon>
        <taxon>Panicoideae</taxon>
        <taxon>Andropogonodae</taxon>
        <taxon>Andropogoneae</taxon>
        <taxon>Saccharinae</taxon>
        <taxon>Miscanthus</taxon>
    </lineage>
</organism>
<dbReference type="PANTHER" id="PTHR47846">
    <property type="entry name" value="OS06G0681300 PROTEIN-RELATED"/>
    <property type="match status" value="1"/>
</dbReference>
<dbReference type="CDD" id="cd00132">
    <property type="entry name" value="CRIB"/>
    <property type="match status" value="1"/>
</dbReference>
<reference evidence="3" key="1">
    <citation type="submission" date="2020-10" db="EMBL/GenBank/DDBJ databases">
        <authorList>
            <person name="Han B."/>
            <person name="Lu T."/>
            <person name="Zhao Q."/>
            <person name="Huang X."/>
            <person name="Zhao Y."/>
        </authorList>
    </citation>
    <scope>NUCLEOTIDE SEQUENCE</scope>
</reference>
<evidence type="ECO:0000256" key="1">
    <source>
        <dbReference type="SAM" id="MobiDB-lite"/>
    </source>
</evidence>
<keyword evidence="4" id="KW-1185">Reference proteome</keyword>
<proteinExistence type="predicted"/>
<name>A0A811QKF9_9POAL</name>
<dbReference type="Gene3D" id="3.90.810.10">
    <property type="entry name" value="CRIB domain"/>
    <property type="match status" value="1"/>
</dbReference>
<evidence type="ECO:0000313" key="3">
    <source>
        <dbReference type="EMBL" id="CAD6259501.1"/>
    </source>
</evidence>
<dbReference type="PROSITE" id="PS50108">
    <property type="entry name" value="CRIB"/>
    <property type="match status" value="1"/>
</dbReference>
<evidence type="ECO:0000259" key="2">
    <source>
        <dbReference type="PROSITE" id="PS50108"/>
    </source>
</evidence>
<dbReference type="Proteomes" id="UP000604825">
    <property type="component" value="Unassembled WGS sequence"/>
</dbReference>
<accession>A0A811QKF9</accession>
<dbReference type="Pfam" id="PF00786">
    <property type="entry name" value="PBD"/>
    <property type="match status" value="1"/>
</dbReference>
<dbReference type="PANTHER" id="PTHR47846:SF5">
    <property type="entry name" value="CRIB DOMAIN-CONTAINING PROTEIN"/>
    <property type="match status" value="1"/>
</dbReference>
<dbReference type="AlphaFoldDB" id="A0A811QKF9"/>
<comment type="caution">
    <text evidence="3">The sequence shown here is derived from an EMBL/GenBank/DDBJ whole genome shotgun (WGS) entry which is preliminary data.</text>
</comment>
<protein>
    <recommendedName>
        <fullName evidence="2">CRIB domain-containing protein</fullName>
    </recommendedName>
</protein>